<reference evidence="1 2" key="2">
    <citation type="journal article" date="2022" name="Mol. Ecol. Resour.">
        <title>The genomes of chicory, endive, great burdock and yacon provide insights into Asteraceae paleo-polyploidization history and plant inulin production.</title>
        <authorList>
            <person name="Fan W."/>
            <person name="Wang S."/>
            <person name="Wang H."/>
            <person name="Wang A."/>
            <person name="Jiang F."/>
            <person name="Liu H."/>
            <person name="Zhao H."/>
            <person name="Xu D."/>
            <person name="Zhang Y."/>
        </authorList>
    </citation>
    <scope>NUCLEOTIDE SEQUENCE [LARGE SCALE GENOMIC DNA]</scope>
    <source>
        <strain evidence="2">cv. Yunnan</strain>
        <tissue evidence="1">Leaves</tissue>
    </source>
</reference>
<protein>
    <submittedName>
        <fullName evidence="1">Uncharacterized protein</fullName>
    </submittedName>
</protein>
<keyword evidence="2" id="KW-1185">Reference proteome</keyword>
<reference evidence="2" key="1">
    <citation type="journal article" date="2022" name="Mol. Ecol. Resour.">
        <title>The genomes of chicory, endive, great burdock and yacon provide insights into Asteraceae palaeo-polyploidization history and plant inulin production.</title>
        <authorList>
            <person name="Fan W."/>
            <person name="Wang S."/>
            <person name="Wang H."/>
            <person name="Wang A."/>
            <person name="Jiang F."/>
            <person name="Liu H."/>
            <person name="Zhao H."/>
            <person name="Xu D."/>
            <person name="Zhang Y."/>
        </authorList>
    </citation>
    <scope>NUCLEOTIDE SEQUENCE [LARGE SCALE GENOMIC DNA]</scope>
    <source>
        <strain evidence="2">cv. Yunnan</strain>
    </source>
</reference>
<evidence type="ECO:0000313" key="1">
    <source>
        <dbReference type="EMBL" id="KAI3799894.1"/>
    </source>
</evidence>
<gene>
    <name evidence="1" type="ORF">L1987_35199</name>
</gene>
<organism evidence="1 2">
    <name type="scientific">Smallanthus sonchifolius</name>
    <dbReference type="NCBI Taxonomy" id="185202"/>
    <lineage>
        <taxon>Eukaryota</taxon>
        <taxon>Viridiplantae</taxon>
        <taxon>Streptophyta</taxon>
        <taxon>Embryophyta</taxon>
        <taxon>Tracheophyta</taxon>
        <taxon>Spermatophyta</taxon>
        <taxon>Magnoliopsida</taxon>
        <taxon>eudicotyledons</taxon>
        <taxon>Gunneridae</taxon>
        <taxon>Pentapetalae</taxon>
        <taxon>asterids</taxon>
        <taxon>campanulids</taxon>
        <taxon>Asterales</taxon>
        <taxon>Asteraceae</taxon>
        <taxon>Asteroideae</taxon>
        <taxon>Heliantheae alliance</taxon>
        <taxon>Millerieae</taxon>
        <taxon>Smallanthus</taxon>
    </lineage>
</organism>
<comment type="caution">
    <text evidence="1">The sequence shown here is derived from an EMBL/GenBank/DDBJ whole genome shotgun (WGS) entry which is preliminary data.</text>
</comment>
<proteinExistence type="predicted"/>
<sequence length="232" mass="26272">MISKLIPPLLSKSSLTTFRSPPSRNPQFPTHRCLHKCHNEIMLLMLETRVHLRKNWSAILIKYWFCSDLYSLHPNNSDKSSMKDYILGVSNPEQCHSEVTIAADRIGVGVHVHFNPFVSWNDKQRCVHSYAVHTDSVWALASTPTFSHMYSGGRDLSLALHDDGIWVAATDSSVHMWHSEGLNPEKKATFSIDGIPGIVQHEILNNKRHVLTKDNVGSVKLWEITRGVVIED</sequence>
<evidence type="ECO:0000313" key="2">
    <source>
        <dbReference type="Proteomes" id="UP001056120"/>
    </source>
</evidence>
<name>A0ACB9HVY3_9ASTR</name>
<dbReference type="EMBL" id="CM042028">
    <property type="protein sequence ID" value="KAI3799894.1"/>
    <property type="molecule type" value="Genomic_DNA"/>
</dbReference>
<accession>A0ACB9HVY3</accession>
<dbReference type="Proteomes" id="UP001056120">
    <property type="component" value="Linkage Group LG11"/>
</dbReference>